<evidence type="ECO:0000313" key="1">
    <source>
        <dbReference type="EMBL" id="MBH5321141.1"/>
    </source>
</evidence>
<evidence type="ECO:0000313" key="2">
    <source>
        <dbReference type="Proteomes" id="UP000602442"/>
    </source>
</evidence>
<keyword evidence="2" id="KW-1185">Reference proteome</keyword>
<name>A0ABS0MZK3_9SPHN</name>
<evidence type="ECO:0008006" key="3">
    <source>
        <dbReference type="Google" id="ProtNLM"/>
    </source>
</evidence>
<dbReference type="Proteomes" id="UP000602442">
    <property type="component" value="Unassembled WGS sequence"/>
</dbReference>
<organism evidence="1 2">
    <name type="scientific">Aurantiacibacter sediminis</name>
    <dbReference type="NCBI Taxonomy" id="2793064"/>
    <lineage>
        <taxon>Bacteria</taxon>
        <taxon>Pseudomonadati</taxon>
        <taxon>Pseudomonadota</taxon>
        <taxon>Alphaproteobacteria</taxon>
        <taxon>Sphingomonadales</taxon>
        <taxon>Erythrobacteraceae</taxon>
        <taxon>Aurantiacibacter</taxon>
    </lineage>
</organism>
<sequence>MALDGVAAIPFGADTCNLDLGPTEDEMSVHCSHHMQSFDQAAEEFARLHSYFQACLPRPLELSDEGNTRGGPQVWSADSWFEAEDGEITGGWRVQIEHYDLSGTPRPNQRVTLEITRH</sequence>
<gene>
    <name evidence="1" type="ORF">I5L03_00920</name>
</gene>
<dbReference type="RefSeq" id="WP_197919833.1">
    <property type="nucleotide sequence ID" value="NZ_CAWPTA010000006.1"/>
</dbReference>
<comment type="caution">
    <text evidence="1">The sequence shown here is derived from an EMBL/GenBank/DDBJ whole genome shotgun (WGS) entry which is preliminary data.</text>
</comment>
<accession>A0ABS0MZK3</accession>
<proteinExistence type="predicted"/>
<reference evidence="1 2" key="1">
    <citation type="submission" date="2020-11" db="EMBL/GenBank/DDBJ databases">
        <title>Erythrobacter sediminis sp. nov., a marine bacterium from a tidal flat of Garorim Bay.</title>
        <authorList>
            <person name="Kim D."/>
            <person name="Yoo Y."/>
            <person name="Kim J.-J."/>
        </authorList>
    </citation>
    <scope>NUCLEOTIDE SEQUENCE [LARGE SCALE GENOMIC DNA]</scope>
    <source>
        <strain evidence="1 2">JGD-13</strain>
    </source>
</reference>
<dbReference type="EMBL" id="JAEANY010000001">
    <property type="protein sequence ID" value="MBH5321141.1"/>
    <property type="molecule type" value="Genomic_DNA"/>
</dbReference>
<protein>
    <recommendedName>
        <fullName evidence="3">P/Homo B domain-containing protein</fullName>
    </recommendedName>
</protein>